<dbReference type="EMBL" id="EU643487">
    <property type="protein sequence ID" value="ACD54773.1"/>
    <property type="molecule type" value="Genomic_DNA"/>
</dbReference>
<proteinExistence type="predicted"/>
<sequence>MIKVENSFDSTLIDMENIMIHSWQHSTMEEQINVSNNFILITISPSQFRSLLSSSSNSNSFARYILRYVLQKFPLSQQILVLIADQIQKYNISIFEHKNDECSMKIATSLGQKISSYFIQAYNELSFNDRQKIQIINWTDMLLSSNYDNHVQNIRQYINNNQEQCFPLIDKVKYIDYFNYICLQKKKRIIEIYISSVKIYSFF</sequence>
<protein>
    <submittedName>
        <fullName evidence="1">Uncharacterized protein</fullName>
    </submittedName>
</protein>
<organism evidence="1">
    <name type="scientific">Adineta vaga</name>
    <name type="common">Rotifer</name>
    <name type="synonym">Callidina vaga</name>
    <dbReference type="NCBI Taxonomy" id="104782"/>
    <lineage>
        <taxon>Eukaryota</taxon>
        <taxon>Metazoa</taxon>
        <taxon>Spiralia</taxon>
        <taxon>Gnathifera</taxon>
        <taxon>Rotifera</taxon>
        <taxon>Eurotatoria</taxon>
        <taxon>Bdelloidea</taxon>
        <taxon>Adinetida</taxon>
        <taxon>Adinetidae</taxon>
        <taxon>Adineta</taxon>
    </lineage>
</organism>
<evidence type="ECO:0000313" key="1">
    <source>
        <dbReference type="EMBL" id="ACD54773.1"/>
    </source>
</evidence>
<dbReference type="GO" id="GO:0016755">
    <property type="term" value="F:aminoacyltransferase activity"/>
    <property type="evidence" value="ECO:0007669"/>
    <property type="project" value="InterPro"/>
</dbReference>
<dbReference type="InterPro" id="IPR038622">
    <property type="entry name" value="CDPS_sf"/>
</dbReference>
<accession>B3G4M5</accession>
<reference evidence="1" key="1">
    <citation type="journal article" date="2008" name="Science">
        <title>Massive horizontal gene transfer in bdelloid rotifers.</title>
        <authorList>
            <person name="Gladyshev E.A."/>
            <person name="Meselson M.S."/>
            <person name="Arkhipova I.R."/>
        </authorList>
    </citation>
    <scope>NUCLEOTIDE SEQUENCE</scope>
</reference>
<name>B3G4M5_ADIVA</name>
<dbReference type="AlphaFoldDB" id="B3G4M5"/>
<dbReference type="Gene3D" id="3.40.50.11710">
    <property type="entry name" value="Cyclodipeptide synthase"/>
    <property type="match status" value="1"/>
</dbReference>